<dbReference type="Proteomes" id="UP001151760">
    <property type="component" value="Unassembled WGS sequence"/>
</dbReference>
<evidence type="ECO:0000313" key="1">
    <source>
        <dbReference type="EMBL" id="GJT31123.1"/>
    </source>
</evidence>
<sequence length="107" mass="12792">MMRDLIRLRSSFNVSNRSQINLEEITSDEFMCKLVLSWIIEEVKEEERWDLLEDDIENLKRSERFRSEDVIDIEEEWERMDGSKENMVKVAEKEETGIFRGSLMAVS</sequence>
<comment type="caution">
    <text evidence="1">The sequence shown here is derived from an EMBL/GenBank/DDBJ whole genome shotgun (WGS) entry which is preliminary data.</text>
</comment>
<proteinExistence type="predicted"/>
<accession>A0ABQ5CYU2</accession>
<gene>
    <name evidence="1" type="ORF">Tco_0911398</name>
</gene>
<reference evidence="1" key="2">
    <citation type="submission" date="2022-01" db="EMBL/GenBank/DDBJ databases">
        <authorList>
            <person name="Yamashiro T."/>
            <person name="Shiraishi A."/>
            <person name="Satake H."/>
            <person name="Nakayama K."/>
        </authorList>
    </citation>
    <scope>NUCLEOTIDE SEQUENCE</scope>
</reference>
<dbReference type="EMBL" id="BQNB010014679">
    <property type="protein sequence ID" value="GJT31123.1"/>
    <property type="molecule type" value="Genomic_DNA"/>
</dbReference>
<evidence type="ECO:0000313" key="2">
    <source>
        <dbReference type="Proteomes" id="UP001151760"/>
    </source>
</evidence>
<keyword evidence="2" id="KW-1185">Reference proteome</keyword>
<reference evidence="1" key="1">
    <citation type="journal article" date="2022" name="Int. J. Mol. Sci.">
        <title>Draft Genome of Tanacetum Coccineum: Genomic Comparison of Closely Related Tanacetum-Family Plants.</title>
        <authorList>
            <person name="Yamashiro T."/>
            <person name="Shiraishi A."/>
            <person name="Nakayama K."/>
            <person name="Satake H."/>
        </authorList>
    </citation>
    <scope>NUCLEOTIDE SEQUENCE</scope>
</reference>
<name>A0ABQ5CYU2_9ASTR</name>
<organism evidence="1 2">
    <name type="scientific">Tanacetum coccineum</name>
    <dbReference type="NCBI Taxonomy" id="301880"/>
    <lineage>
        <taxon>Eukaryota</taxon>
        <taxon>Viridiplantae</taxon>
        <taxon>Streptophyta</taxon>
        <taxon>Embryophyta</taxon>
        <taxon>Tracheophyta</taxon>
        <taxon>Spermatophyta</taxon>
        <taxon>Magnoliopsida</taxon>
        <taxon>eudicotyledons</taxon>
        <taxon>Gunneridae</taxon>
        <taxon>Pentapetalae</taxon>
        <taxon>asterids</taxon>
        <taxon>campanulids</taxon>
        <taxon>Asterales</taxon>
        <taxon>Asteraceae</taxon>
        <taxon>Asteroideae</taxon>
        <taxon>Anthemideae</taxon>
        <taxon>Anthemidinae</taxon>
        <taxon>Tanacetum</taxon>
    </lineage>
</organism>
<protein>
    <submittedName>
        <fullName evidence="1">Uncharacterized protein</fullName>
    </submittedName>
</protein>